<name>A0A385SID6_9BACT</name>
<evidence type="ECO:0000313" key="2">
    <source>
        <dbReference type="Proteomes" id="UP000266183"/>
    </source>
</evidence>
<evidence type="ECO:0000313" key="1">
    <source>
        <dbReference type="EMBL" id="AYB30057.1"/>
    </source>
</evidence>
<accession>A0A385SID6</accession>
<sequence>MFFFDTCVEVIFKTRLPMKDRKENLEDFGKTELLNMISYLQTNLRRRTDQLHRARITIAGLKSRVAKMKDTIENQRKRILESYQ</sequence>
<dbReference type="Proteomes" id="UP000266183">
    <property type="component" value="Chromosome"/>
</dbReference>
<dbReference type="EMBL" id="CP032382">
    <property type="protein sequence ID" value="AYB30057.1"/>
    <property type="molecule type" value="Genomic_DNA"/>
</dbReference>
<dbReference type="KEGG" id="chk:D4L85_05460"/>
<dbReference type="AlphaFoldDB" id="A0A385SID6"/>
<keyword evidence="2" id="KW-1185">Reference proteome</keyword>
<protein>
    <submittedName>
        <fullName evidence="1">Uncharacterized protein</fullName>
    </submittedName>
</protein>
<reference evidence="2" key="1">
    <citation type="submission" date="2018-09" db="EMBL/GenBank/DDBJ databases">
        <title>Chryseolinea sp. KIS68-18 isolated from soil.</title>
        <authorList>
            <person name="Weon H.-Y."/>
            <person name="Kwon S.-W."/>
            <person name="Lee S.A."/>
        </authorList>
    </citation>
    <scope>NUCLEOTIDE SEQUENCE [LARGE SCALE GENOMIC DNA]</scope>
    <source>
        <strain evidence="2">KIS68-18</strain>
    </source>
</reference>
<organism evidence="1 2">
    <name type="scientific">Chryseolinea soli</name>
    <dbReference type="NCBI Taxonomy" id="2321403"/>
    <lineage>
        <taxon>Bacteria</taxon>
        <taxon>Pseudomonadati</taxon>
        <taxon>Bacteroidota</taxon>
        <taxon>Cytophagia</taxon>
        <taxon>Cytophagales</taxon>
        <taxon>Fulvivirgaceae</taxon>
        <taxon>Chryseolinea</taxon>
    </lineage>
</organism>
<gene>
    <name evidence="1" type="ORF">D4L85_05460</name>
</gene>
<proteinExistence type="predicted"/>